<gene>
    <name evidence="3" type="ORF">SAMN05216361_3523</name>
</gene>
<keyword evidence="2" id="KW-1133">Transmembrane helix</keyword>
<name>A0A1M5PMP0_9ALTE</name>
<keyword evidence="4" id="KW-1185">Reference proteome</keyword>
<feature type="transmembrane region" description="Helical" evidence="2">
    <location>
        <begin position="29"/>
        <end position="45"/>
    </location>
</feature>
<dbReference type="Proteomes" id="UP000184520">
    <property type="component" value="Unassembled WGS sequence"/>
</dbReference>
<organism evidence="3 4">
    <name type="scientific">Marisediminitalea aggregata</name>
    <dbReference type="NCBI Taxonomy" id="634436"/>
    <lineage>
        <taxon>Bacteria</taxon>
        <taxon>Pseudomonadati</taxon>
        <taxon>Pseudomonadota</taxon>
        <taxon>Gammaproteobacteria</taxon>
        <taxon>Alteromonadales</taxon>
        <taxon>Alteromonadaceae</taxon>
        <taxon>Marisediminitalea</taxon>
    </lineage>
</organism>
<accession>A0A1M5PMP0</accession>
<feature type="region of interest" description="Disordered" evidence="1">
    <location>
        <begin position="49"/>
        <end position="86"/>
    </location>
</feature>
<keyword evidence="2" id="KW-0472">Membrane</keyword>
<proteinExistence type="predicted"/>
<dbReference type="AlphaFoldDB" id="A0A1M5PMP0"/>
<dbReference type="STRING" id="634436.SAMN05216361_3523"/>
<sequence length="86" mass="8933">MKYVYFFCLLASMLLCINTNDAELAHELSIGGLFLFTLLLIMSFIKGKGTKRTTGDTQSGGYWDTSAGSASDSSCGSDGGGGGGDC</sequence>
<keyword evidence="2" id="KW-0812">Transmembrane</keyword>
<evidence type="ECO:0000313" key="3">
    <source>
        <dbReference type="EMBL" id="SHH03065.1"/>
    </source>
</evidence>
<feature type="compositionally biased region" description="Low complexity" evidence="1">
    <location>
        <begin position="66"/>
        <end position="76"/>
    </location>
</feature>
<evidence type="ECO:0000256" key="1">
    <source>
        <dbReference type="SAM" id="MobiDB-lite"/>
    </source>
</evidence>
<feature type="compositionally biased region" description="Gly residues" evidence="1">
    <location>
        <begin position="77"/>
        <end position="86"/>
    </location>
</feature>
<reference evidence="4" key="1">
    <citation type="submission" date="2016-11" db="EMBL/GenBank/DDBJ databases">
        <authorList>
            <person name="Varghese N."/>
            <person name="Submissions S."/>
        </authorList>
    </citation>
    <scope>NUCLEOTIDE SEQUENCE [LARGE SCALE GENOMIC DNA]</scope>
    <source>
        <strain evidence="4">CGMCC 1.8995</strain>
    </source>
</reference>
<evidence type="ECO:0000256" key="2">
    <source>
        <dbReference type="SAM" id="Phobius"/>
    </source>
</evidence>
<dbReference type="RefSeq" id="WP_073324499.1">
    <property type="nucleotide sequence ID" value="NZ_FQWD01000006.1"/>
</dbReference>
<dbReference type="EMBL" id="FQWD01000006">
    <property type="protein sequence ID" value="SHH03065.1"/>
    <property type="molecule type" value="Genomic_DNA"/>
</dbReference>
<protein>
    <submittedName>
        <fullName evidence="3">Uncharacterized protein</fullName>
    </submittedName>
</protein>
<evidence type="ECO:0000313" key="4">
    <source>
        <dbReference type="Proteomes" id="UP000184520"/>
    </source>
</evidence>